<dbReference type="GeneID" id="23114800"/>
<dbReference type="Pfam" id="PF00483">
    <property type="entry name" value="NTP_transferase"/>
    <property type="match status" value="1"/>
</dbReference>
<protein>
    <submittedName>
        <fullName evidence="2">Nucleotidyl transferase</fullName>
    </submittedName>
</protein>
<proteinExistence type="predicted"/>
<dbReference type="SUPFAM" id="SSF53448">
    <property type="entry name" value="Nucleotide-diphospho-sugar transferases"/>
    <property type="match status" value="1"/>
</dbReference>
<dbReference type="Gene3D" id="3.90.550.10">
    <property type="entry name" value="Spore Coat Polysaccharide Biosynthesis Protein SpsA, Chain A"/>
    <property type="match status" value="1"/>
</dbReference>
<dbReference type="EMBL" id="CACRTF010000011">
    <property type="protein sequence ID" value="VYT18262.1"/>
    <property type="molecule type" value="Genomic_DNA"/>
</dbReference>
<reference evidence="2" key="1">
    <citation type="submission" date="2019-11" db="EMBL/GenBank/DDBJ databases">
        <authorList>
            <person name="Feng L."/>
        </authorList>
    </citation>
    <scope>NUCLEOTIDE SEQUENCE</scope>
    <source>
        <strain evidence="2">CbolteaeLFYP116</strain>
    </source>
</reference>
<dbReference type="InterPro" id="IPR029044">
    <property type="entry name" value="Nucleotide-diphossugar_trans"/>
</dbReference>
<dbReference type="AlphaFoldDB" id="A0A6N2UN54"/>
<dbReference type="InterPro" id="IPR005835">
    <property type="entry name" value="NTP_transferase_dom"/>
</dbReference>
<keyword evidence="2" id="KW-0808">Transferase</keyword>
<evidence type="ECO:0000259" key="1">
    <source>
        <dbReference type="Pfam" id="PF00483"/>
    </source>
</evidence>
<evidence type="ECO:0000313" key="2">
    <source>
        <dbReference type="EMBL" id="VYT18262.1"/>
    </source>
</evidence>
<organism evidence="2">
    <name type="scientific">Enterocloster bolteae</name>
    <dbReference type="NCBI Taxonomy" id="208479"/>
    <lineage>
        <taxon>Bacteria</taxon>
        <taxon>Bacillati</taxon>
        <taxon>Bacillota</taxon>
        <taxon>Clostridia</taxon>
        <taxon>Lachnospirales</taxon>
        <taxon>Lachnospiraceae</taxon>
        <taxon>Enterocloster</taxon>
    </lineage>
</organism>
<dbReference type="GO" id="GO:0016740">
    <property type="term" value="F:transferase activity"/>
    <property type="evidence" value="ECO:0007669"/>
    <property type="project" value="UniProtKB-KW"/>
</dbReference>
<accession>A0A6N2UN54</accession>
<feature type="domain" description="Nucleotidyl transferase" evidence="1">
    <location>
        <begin position="7"/>
        <end position="152"/>
    </location>
</feature>
<sequence>MKNTALVIMAAGIGSRFGGGIKQLEPVGPNGEIIMDYSIHDAMEAGFNKVIFIIRRDLEKDFKEIIGHRIEKLLPVEYAYQELEDLPAGYEVTPGRTKPWGTGQAVLSVKGMVDGPFLVINADDYYGQEGFRRIHDYMAEHMDSQSEIYDICMGGFVLSNTLSDNGTVTRGVCQVDENGYLTNVTETYNIQMKEDGLHATDESGAPVTISPSQPVSMNMWGLPASFVQELEKGFPVFLDNLKEGDIKSEYLLPKIIDNLVQNKKARVTVLDTPDKWFGVTYREDKQAVADAIRGLIQSGVYKEKLF</sequence>
<dbReference type="RefSeq" id="WP_002576663.1">
    <property type="nucleotide sequence ID" value="NZ_BAABZS010000001.1"/>
</dbReference>
<name>A0A6N2UN54_9FIRM</name>
<gene>
    <name evidence="2" type="ORF">CBLFYP116_02209</name>
</gene>